<dbReference type="GeneID" id="5019948"/>
<dbReference type="InParanoid" id="A0C7J9"/>
<dbReference type="Proteomes" id="UP000000600">
    <property type="component" value="Unassembled WGS sequence"/>
</dbReference>
<dbReference type="KEGG" id="ptm:GSPATT00035896001"/>
<evidence type="ECO:0000313" key="2">
    <source>
        <dbReference type="Proteomes" id="UP000000600"/>
    </source>
</evidence>
<protein>
    <submittedName>
        <fullName evidence="1">Uncharacterized protein</fullName>
    </submittedName>
</protein>
<proteinExistence type="predicted"/>
<name>A0C7J9_PARTE</name>
<dbReference type="HOGENOM" id="CLU_1514490_0_0_1"/>
<dbReference type="EMBL" id="CT868047">
    <property type="protein sequence ID" value="CAK66766.1"/>
    <property type="molecule type" value="Genomic_DNA"/>
</dbReference>
<organism evidence="1 2">
    <name type="scientific">Paramecium tetraurelia</name>
    <dbReference type="NCBI Taxonomy" id="5888"/>
    <lineage>
        <taxon>Eukaryota</taxon>
        <taxon>Sar</taxon>
        <taxon>Alveolata</taxon>
        <taxon>Ciliophora</taxon>
        <taxon>Intramacronucleata</taxon>
        <taxon>Oligohymenophorea</taxon>
        <taxon>Peniculida</taxon>
        <taxon>Parameciidae</taxon>
        <taxon>Paramecium</taxon>
    </lineage>
</organism>
<gene>
    <name evidence="1" type="ORF">GSPATT00035896001</name>
</gene>
<accession>A0C7J9</accession>
<dbReference type="AlphaFoldDB" id="A0C7J9"/>
<reference evidence="1 2" key="1">
    <citation type="journal article" date="2006" name="Nature">
        <title>Global trends of whole-genome duplications revealed by the ciliate Paramecium tetraurelia.</title>
        <authorList>
            <consortium name="Genoscope"/>
            <person name="Aury J.-M."/>
            <person name="Jaillon O."/>
            <person name="Duret L."/>
            <person name="Noel B."/>
            <person name="Jubin C."/>
            <person name="Porcel B.M."/>
            <person name="Segurens B."/>
            <person name="Daubin V."/>
            <person name="Anthouard V."/>
            <person name="Aiach N."/>
            <person name="Arnaiz O."/>
            <person name="Billaut A."/>
            <person name="Beisson J."/>
            <person name="Blanc I."/>
            <person name="Bouhouche K."/>
            <person name="Camara F."/>
            <person name="Duharcourt S."/>
            <person name="Guigo R."/>
            <person name="Gogendeau D."/>
            <person name="Katinka M."/>
            <person name="Keller A.-M."/>
            <person name="Kissmehl R."/>
            <person name="Klotz C."/>
            <person name="Koll F."/>
            <person name="Le Moue A."/>
            <person name="Lepere C."/>
            <person name="Malinsky S."/>
            <person name="Nowacki M."/>
            <person name="Nowak J.K."/>
            <person name="Plattner H."/>
            <person name="Poulain J."/>
            <person name="Ruiz F."/>
            <person name="Serrano V."/>
            <person name="Zagulski M."/>
            <person name="Dessen P."/>
            <person name="Betermier M."/>
            <person name="Weissenbach J."/>
            <person name="Scarpelli C."/>
            <person name="Schachter V."/>
            <person name="Sperling L."/>
            <person name="Meyer E."/>
            <person name="Cohen J."/>
            <person name="Wincker P."/>
        </authorList>
    </citation>
    <scope>NUCLEOTIDE SEQUENCE [LARGE SCALE GENOMIC DNA]</scope>
    <source>
        <strain evidence="1 2">Stock d4-2</strain>
    </source>
</reference>
<dbReference type="RefSeq" id="XP_001434163.1">
    <property type="nucleotide sequence ID" value="XM_001434126.2"/>
</dbReference>
<evidence type="ECO:0000313" key="1">
    <source>
        <dbReference type="EMBL" id="CAK66766.1"/>
    </source>
</evidence>
<sequence>MESSSRIEKRLTSRTSVNHNQFSFEIDRYRNDMLRNISVNNSSLQIQQLEKVFRRTLQNQNSVYIKGQYRHLKQFTQIIFIKPLVFITIKLKIKYIPMQDQLTKIVTQVQSVEEAEG</sequence>
<keyword evidence="2" id="KW-1185">Reference proteome</keyword>